<evidence type="ECO:0000313" key="4">
    <source>
        <dbReference type="EMBL" id="KAF1386260.1"/>
    </source>
</evidence>
<dbReference type="InterPro" id="IPR056535">
    <property type="entry name" value="TPR_NUP160_M"/>
</dbReference>
<dbReference type="InterPro" id="IPR056547">
    <property type="entry name" value="NUP160_helical"/>
</dbReference>
<protein>
    <recommendedName>
        <fullName evidence="6">Nuclear pore complex protein Nup160</fullName>
    </recommendedName>
</protein>
<sequence>MDVVRNNAQVFLGGGSQLLQLQQDLIPRCSGLLSSYYLLKHISQSLASSVPMDIIDANLQHLTVLQLSDTPAQSCNRSVLSPQTVVELFYQTVGRKVIISQMYSQQQHQGNSLLLWTQSISNVVNLLAQLLWPSNPGFQFPECLMANCQYTQLQEYVRLIGPWCQVNIGSCRFMLGQCYLANGEGQKALQCFQEAATEVEKEDFLLRLTGSEDEDAASTPRLQQLDCLRQLVVVLCERSQLQDLVQFSYVNLHDQVVGIIESRARSLDLLSHNYYELLYAFHINRHNYRKAGTVMFELGMRLGREVRTRLGLQKQVNCYLAALNCLRLIRPEYAWIVQPAAGATYERPGASPKRNSDGEFSSEPVKRQVDILELKDLEKEYILSRSRLTLAQHHPPSAAIAGSASPEEMVSLLVQTGLFDSALSICQTFNLNLTSVFEGLTFKCIKLQFGGEETQNEAWSWLAANQLSSVVNTKESSATDEAWRLLSSYLERHLSANGQHHRCVINKLLSHAVPLPDWLISSYKGVDAASLLRLYLNFDLLDAAAELVLEYIDALLGRGHQYFGIERPLSATSSSVWLPYTSIDQLLQTLNETQTNSSMYNKVRDKLADYHRLVEQTTKRRLATR</sequence>
<dbReference type="AlphaFoldDB" id="A0A6A5EZN1"/>
<gene>
    <name evidence="4" type="ORF">PFLUV_G00092670</name>
</gene>
<dbReference type="GO" id="GO:0017056">
    <property type="term" value="F:structural constituent of nuclear pore"/>
    <property type="evidence" value="ECO:0007669"/>
    <property type="project" value="TreeGrafter"/>
</dbReference>
<evidence type="ECO:0000259" key="1">
    <source>
        <dbReference type="Pfam" id="PF23345"/>
    </source>
</evidence>
<dbReference type="PANTHER" id="PTHR21286">
    <property type="entry name" value="NUCLEAR PORE COMPLEX PROTEIN NUP160"/>
    <property type="match status" value="1"/>
</dbReference>
<reference evidence="4 5" key="1">
    <citation type="submission" date="2019-06" db="EMBL/GenBank/DDBJ databases">
        <title>A chromosome-scale genome assembly of the European perch, Perca fluviatilis.</title>
        <authorList>
            <person name="Roques C."/>
            <person name="Zahm M."/>
            <person name="Cabau C."/>
            <person name="Klopp C."/>
            <person name="Bouchez O."/>
            <person name="Donnadieu C."/>
            <person name="Kuhl H."/>
            <person name="Gislard M."/>
            <person name="Guendouz S."/>
            <person name="Journot L."/>
            <person name="Haffray P."/>
            <person name="Bestin A."/>
            <person name="Morvezen R."/>
            <person name="Feron R."/>
            <person name="Wen M."/>
            <person name="Jouanno E."/>
            <person name="Herpin A."/>
            <person name="Schartl M."/>
            <person name="Postlethwait J."/>
            <person name="Schaerlinger B."/>
            <person name="Chardard D."/>
            <person name="Lecocq T."/>
            <person name="Poncet C."/>
            <person name="Jaffrelo L."/>
            <person name="Lampietro C."/>
            <person name="Guiguen Y."/>
        </authorList>
    </citation>
    <scope>NUCLEOTIDE SEQUENCE [LARGE SCALE GENOMIC DNA]</scope>
    <source>
        <tissue evidence="4">Blood</tissue>
    </source>
</reference>
<dbReference type="Proteomes" id="UP000465112">
    <property type="component" value="Chromosome 8"/>
</dbReference>
<accession>A0A6A5EZN1</accession>
<feature type="domain" description="NUP160 C-terminal TPR" evidence="2">
    <location>
        <begin position="373"/>
        <end position="622"/>
    </location>
</feature>
<dbReference type="GO" id="GO:0005643">
    <property type="term" value="C:nuclear pore"/>
    <property type="evidence" value="ECO:0007669"/>
    <property type="project" value="TreeGrafter"/>
</dbReference>
<dbReference type="PANTHER" id="PTHR21286:SF0">
    <property type="entry name" value="NUCLEAR PORE COMPLEX PROTEIN NUP160"/>
    <property type="match status" value="1"/>
</dbReference>
<dbReference type="Pfam" id="PF23345">
    <property type="entry name" value="NUP160_helical"/>
    <property type="match status" value="1"/>
</dbReference>
<evidence type="ECO:0000313" key="5">
    <source>
        <dbReference type="Proteomes" id="UP000465112"/>
    </source>
</evidence>
<dbReference type="Pfam" id="PF23354">
    <property type="entry name" value="TPR_NUP160_120_M"/>
    <property type="match status" value="2"/>
</dbReference>
<dbReference type="InterPro" id="IPR056536">
    <property type="entry name" value="TPR_NUP160_C"/>
</dbReference>
<evidence type="ECO:0000259" key="3">
    <source>
        <dbReference type="Pfam" id="PF23354"/>
    </source>
</evidence>
<evidence type="ECO:0008006" key="6">
    <source>
        <dbReference type="Google" id="ProtNLM"/>
    </source>
</evidence>
<dbReference type="InterPro" id="IPR021717">
    <property type="entry name" value="Nucleoporin_Nup160"/>
</dbReference>
<feature type="domain" description="NUP160 middle TPR" evidence="3">
    <location>
        <begin position="132"/>
        <end position="222"/>
    </location>
</feature>
<name>A0A6A5EZN1_PERFL</name>
<organism evidence="4 5">
    <name type="scientific">Perca fluviatilis</name>
    <name type="common">European perch</name>
    <dbReference type="NCBI Taxonomy" id="8168"/>
    <lineage>
        <taxon>Eukaryota</taxon>
        <taxon>Metazoa</taxon>
        <taxon>Chordata</taxon>
        <taxon>Craniata</taxon>
        <taxon>Vertebrata</taxon>
        <taxon>Euteleostomi</taxon>
        <taxon>Actinopterygii</taxon>
        <taxon>Neopterygii</taxon>
        <taxon>Teleostei</taxon>
        <taxon>Neoteleostei</taxon>
        <taxon>Acanthomorphata</taxon>
        <taxon>Eupercaria</taxon>
        <taxon>Perciformes</taxon>
        <taxon>Percoidei</taxon>
        <taxon>Percidae</taxon>
        <taxon>Percinae</taxon>
        <taxon>Perca</taxon>
    </lineage>
</organism>
<proteinExistence type="predicted"/>
<feature type="domain" description="NUP160 middle TPR" evidence="3">
    <location>
        <begin position="223"/>
        <end position="328"/>
    </location>
</feature>
<evidence type="ECO:0000259" key="2">
    <source>
        <dbReference type="Pfam" id="PF23347"/>
    </source>
</evidence>
<feature type="domain" description="NUP160 helical" evidence="1">
    <location>
        <begin position="5"/>
        <end position="89"/>
    </location>
</feature>
<dbReference type="Pfam" id="PF23347">
    <property type="entry name" value="TPR_Nup160_C"/>
    <property type="match status" value="1"/>
</dbReference>
<keyword evidence="5" id="KW-1185">Reference proteome</keyword>
<comment type="caution">
    <text evidence="4">The sequence shown here is derived from an EMBL/GenBank/DDBJ whole genome shotgun (WGS) entry which is preliminary data.</text>
</comment>
<dbReference type="EMBL" id="VHII01000008">
    <property type="protein sequence ID" value="KAF1386260.1"/>
    <property type="molecule type" value="Genomic_DNA"/>
</dbReference>